<dbReference type="GO" id="GO:0005829">
    <property type="term" value="C:cytosol"/>
    <property type="evidence" value="ECO:0007669"/>
    <property type="project" value="GOC"/>
</dbReference>
<reference evidence="11" key="1">
    <citation type="submission" date="2014-05" db="EMBL/GenBank/DDBJ databases">
        <title>The transcriptome of the halophilic microalga Tetraselmis sp. GSL018 isolated from the Great Salt Lake, Utah.</title>
        <authorList>
            <person name="Jinkerson R.E."/>
            <person name="D'Adamo S."/>
            <person name="Posewitz M.C."/>
        </authorList>
    </citation>
    <scope>NUCLEOTIDE SEQUENCE</scope>
    <source>
        <strain evidence="11">GSL018</strain>
    </source>
</reference>
<dbReference type="GO" id="GO:0019905">
    <property type="term" value="F:syntaxin binding"/>
    <property type="evidence" value="ECO:0007669"/>
    <property type="project" value="TreeGrafter"/>
</dbReference>
<name>A0A061SA82_9CHLO</name>
<keyword evidence="4" id="KW-0813">Transport</keyword>
<dbReference type="InterPro" id="IPR012501">
    <property type="entry name" value="Vps54_C"/>
</dbReference>
<sequence>MRYNTRSGCRSYHQTVLKASQNISEIGVSVDATNPSAADPKPVTTLRAPIRDNSTMSSRATPAIGFDKGYDLGQSIVPVLNNPHEPSSSGWFWPWHLGGEGQYGAEIPPPLASGVLPDVEPGDFLSYLRAISEKFKKFQNARANIVGQGGALDGAKQGEGLLCAMQEVPPIFFQEDFRLDRPETYSTVNPEDTEEGRSAKVEELSSYMDVIETNLLKEIGIRSSSFFEATSLIQDLEDVINSTCRQISDLRSGVSALDEKMLKKAVEVQHLQMHRTNLAAALQKLKVVERVVNAQSALQLLLPQGDFTEAILVLEELHAVQNSGELSGVSAFRNLEAEIADIEATLNTLMASEFLQAASFLGMDDVVEAACKLEAPRERASGEMRQARGGPDHSDRSAVGSADMEELLPPLVLGLLRIEQLGGVLASFREACAAETKRAIRAAVERSVGLLGAGGADPEGAPAGLPQQLQRLRPDEFERVLEAVLAVAQACMRHADSVRRVVVAALDAAKVPRSRQAGLLREGDEALAAAAEAAYGRCAKMLSVRQAVVSDLTVAGLSSLGRKCESLARLFEDHGVRTANAPRGLIHKHAHAFLESLHAAKLADLERLQSSETWTAARVEARHQDALDCLLGGSTEGKSAGGGGNAAPGGVIVLGGRKFRVAATALELIGMLRDYCGFTEAMPHLRSEVAHRAVELIKVFNSRSCQLVLGAGAMQVSGLKSITAKHLAVTCQSIGFLIALQPHLRSVLTEGMAEHRKALLVPELGRLLQDLTVHRDEIYAKLVAIMRERLLAGSRQLPQSAEAWGGDSKPRPSAFAESNAKGLRVLTNVLVPIMDELDLGAVFGRISKLFGSALAESYGRLQPRGEAWEAQRRADTLLLLQVLQELPAPPKELAANLEPLRTFCSKRYGSVPEAKPPPARSLLPAADTVPSAESAEAPAADMVAVASAPAEPPATEPGTAGSSAGPEAAQAEGAATAATGGFAAAPESPAERAETGGSAAAGPEAEPVAGGGDAETAEAGSVHGDSVAERDGLADDEAAPEGTQEELPQGSDPHQPGDSVPLP</sequence>
<evidence type="ECO:0000256" key="4">
    <source>
        <dbReference type="ARBA" id="ARBA00022448"/>
    </source>
</evidence>
<organism evidence="11">
    <name type="scientific">Tetraselmis sp. GSL018</name>
    <dbReference type="NCBI Taxonomy" id="582737"/>
    <lineage>
        <taxon>Eukaryota</taxon>
        <taxon>Viridiplantae</taxon>
        <taxon>Chlorophyta</taxon>
        <taxon>core chlorophytes</taxon>
        <taxon>Chlorodendrophyceae</taxon>
        <taxon>Chlorodendrales</taxon>
        <taxon>Chlorodendraceae</taxon>
        <taxon>Tetraselmis</taxon>
    </lineage>
</organism>
<proteinExistence type="inferred from homology"/>
<evidence type="ECO:0000256" key="6">
    <source>
        <dbReference type="ARBA" id="ARBA00023034"/>
    </source>
</evidence>
<evidence type="ECO:0000256" key="5">
    <source>
        <dbReference type="ARBA" id="ARBA00022927"/>
    </source>
</evidence>
<dbReference type="PANTHER" id="PTHR12965">
    <property type="entry name" value="VACUOLAR PROTEIN SORTING 54"/>
    <property type="match status" value="1"/>
</dbReference>
<feature type="compositionally biased region" description="Low complexity" evidence="8">
    <location>
        <begin position="929"/>
        <end position="949"/>
    </location>
</feature>
<evidence type="ECO:0000313" key="11">
    <source>
        <dbReference type="EMBL" id="JAC81128.1"/>
    </source>
</evidence>
<dbReference type="InterPro" id="IPR019515">
    <property type="entry name" value="VPS54_N"/>
</dbReference>
<evidence type="ECO:0000256" key="3">
    <source>
        <dbReference type="ARBA" id="ARBA00017665"/>
    </source>
</evidence>
<feature type="region of interest" description="Disordered" evidence="8">
    <location>
        <begin position="910"/>
        <end position="1063"/>
    </location>
</feature>
<dbReference type="GO" id="GO:0042147">
    <property type="term" value="P:retrograde transport, endosome to Golgi"/>
    <property type="evidence" value="ECO:0007669"/>
    <property type="project" value="InterPro"/>
</dbReference>
<feature type="compositionally biased region" description="Low complexity" evidence="8">
    <location>
        <begin position="956"/>
        <end position="988"/>
    </location>
</feature>
<keyword evidence="6" id="KW-0333">Golgi apparatus</keyword>
<dbReference type="InterPro" id="IPR039745">
    <property type="entry name" value="Vps54"/>
</dbReference>
<keyword evidence="7" id="KW-0175">Coiled coil</keyword>
<dbReference type="GO" id="GO:0006896">
    <property type="term" value="P:Golgi to vacuole transport"/>
    <property type="evidence" value="ECO:0007669"/>
    <property type="project" value="TreeGrafter"/>
</dbReference>
<feature type="domain" description="Vacuolar protein sorting-associated protein 54 C-terminal" evidence="9">
    <location>
        <begin position="657"/>
        <end position="789"/>
    </location>
</feature>
<dbReference type="Pfam" id="PF07928">
    <property type="entry name" value="Vps54"/>
    <property type="match status" value="1"/>
</dbReference>
<dbReference type="EMBL" id="GBEZ01004057">
    <property type="protein sequence ID" value="JAC81128.1"/>
    <property type="molecule type" value="Transcribed_RNA"/>
</dbReference>
<accession>A0A061SA82</accession>
<protein>
    <recommendedName>
        <fullName evidence="3">Vacuolar protein sorting-associated protein 54</fullName>
    </recommendedName>
</protein>
<gene>
    <name evidence="11" type="primary">VPS54</name>
    <name evidence="11" type="ORF">TSPGSL018_8632</name>
</gene>
<evidence type="ECO:0000256" key="1">
    <source>
        <dbReference type="ARBA" id="ARBA00004601"/>
    </source>
</evidence>
<dbReference type="GO" id="GO:0000938">
    <property type="term" value="C:GARP complex"/>
    <property type="evidence" value="ECO:0007669"/>
    <property type="project" value="InterPro"/>
</dbReference>
<evidence type="ECO:0000256" key="7">
    <source>
        <dbReference type="ARBA" id="ARBA00023054"/>
    </source>
</evidence>
<evidence type="ECO:0000256" key="8">
    <source>
        <dbReference type="SAM" id="MobiDB-lite"/>
    </source>
</evidence>
<feature type="compositionally biased region" description="Basic and acidic residues" evidence="8">
    <location>
        <begin position="378"/>
        <end position="396"/>
    </location>
</feature>
<comment type="similarity">
    <text evidence="2">Belongs to the VPS54 family.</text>
</comment>
<dbReference type="Pfam" id="PF10475">
    <property type="entry name" value="Vps54_N"/>
    <property type="match status" value="1"/>
</dbReference>
<evidence type="ECO:0000256" key="2">
    <source>
        <dbReference type="ARBA" id="ARBA00009150"/>
    </source>
</evidence>
<dbReference type="PANTHER" id="PTHR12965:SF0">
    <property type="entry name" value="VACUOLAR PROTEIN SORTING-ASSOCIATED PROTEIN 54"/>
    <property type="match status" value="1"/>
</dbReference>
<keyword evidence="5" id="KW-0653">Protein transport</keyword>
<dbReference type="GO" id="GO:0015031">
    <property type="term" value="P:protein transport"/>
    <property type="evidence" value="ECO:0007669"/>
    <property type="project" value="UniProtKB-KW"/>
</dbReference>
<dbReference type="AlphaFoldDB" id="A0A061SA82"/>
<comment type="subcellular location">
    <subcellularLocation>
        <location evidence="1">Golgi apparatus</location>
        <location evidence="1">trans-Golgi network</location>
    </subcellularLocation>
</comment>
<evidence type="ECO:0000259" key="9">
    <source>
        <dbReference type="Pfam" id="PF07928"/>
    </source>
</evidence>
<evidence type="ECO:0000259" key="10">
    <source>
        <dbReference type="Pfam" id="PF10475"/>
    </source>
</evidence>
<feature type="region of interest" description="Disordered" evidence="8">
    <location>
        <begin position="378"/>
        <end position="399"/>
    </location>
</feature>
<feature type="compositionally biased region" description="Low complexity" evidence="8">
    <location>
        <begin position="995"/>
        <end position="1008"/>
    </location>
</feature>
<feature type="domain" description="Vacuolar protein sorting-associated protein 54 N-terminal" evidence="10">
    <location>
        <begin position="167"/>
        <end position="356"/>
    </location>
</feature>